<dbReference type="InterPro" id="IPR046341">
    <property type="entry name" value="SET_dom_sf"/>
</dbReference>
<reference evidence="3" key="1">
    <citation type="submission" date="2020-06" db="EMBL/GenBank/DDBJ databases">
        <authorList>
            <person name="Li T."/>
            <person name="Hu X."/>
            <person name="Zhang T."/>
            <person name="Song X."/>
            <person name="Zhang H."/>
            <person name="Dai N."/>
            <person name="Sheng W."/>
            <person name="Hou X."/>
            <person name="Wei L."/>
        </authorList>
    </citation>
    <scope>NUCLEOTIDE SEQUENCE</scope>
    <source>
        <strain evidence="3">G02</strain>
        <tissue evidence="3">Leaf</tissue>
    </source>
</reference>
<feature type="region of interest" description="Disordered" evidence="1">
    <location>
        <begin position="269"/>
        <end position="317"/>
    </location>
</feature>
<accession>A0AAW2T527</accession>
<organism evidence="3">
    <name type="scientific">Sesamum radiatum</name>
    <name type="common">Black benniseed</name>
    <dbReference type="NCBI Taxonomy" id="300843"/>
    <lineage>
        <taxon>Eukaryota</taxon>
        <taxon>Viridiplantae</taxon>
        <taxon>Streptophyta</taxon>
        <taxon>Embryophyta</taxon>
        <taxon>Tracheophyta</taxon>
        <taxon>Spermatophyta</taxon>
        <taxon>Magnoliopsida</taxon>
        <taxon>eudicotyledons</taxon>
        <taxon>Gunneridae</taxon>
        <taxon>Pentapetalae</taxon>
        <taxon>asterids</taxon>
        <taxon>lamiids</taxon>
        <taxon>Lamiales</taxon>
        <taxon>Pedaliaceae</taxon>
        <taxon>Sesamum</taxon>
    </lineage>
</organism>
<dbReference type="PANTHER" id="PTHR46655:SF1">
    <property type="entry name" value="HISTONE-LYSINE N-METHYLTRANSFERASE ATXR3"/>
    <property type="match status" value="1"/>
</dbReference>
<dbReference type="Gene3D" id="2.170.270.10">
    <property type="entry name" value="SET domain"/>
    <property type="match status" value="1"/>
</dbReference>
<sequence length="1039" mass="118514">MEEDVLSFQNDECEFDDLCGDVTFRKGDAVDSEVERGSWDLLDGHVLARVDFGAIAPTCSDYVVLKIMNGYKKEKITSLLLRGCTGITSGMLEELLQSFPFLSSIDVRGPSSFDARKSSSILSRDAQLRRLAIKKTGNGYKRMEGYIATCLRDIMSENTFEFFESKVGEIEERMRNGYYVIRGLDSIKEDISRMCRDAIKIKNRGDARDMNRIVTLFIRLATSLDKGPKLAYARDVMKTWKDESPPGFSSSSSKRRLSKLNKKFLHSGSDTSDDFDKSSDGSTADSISTASETESDLGYTSEGAVGESRGETYFAPDDGFDSLADEREWGARMTKAGLVPPVTRKYEVIDHYIIVADEEEVRRKMQVSLPEDYAEKLNAQRNGTEESDMEIPEVKDYKPRKYLGDEVIEQEVYGIDPYTHNLLLDSMPEESDWSLVDKHIFIEEVLLRTLNKQVRNFTGSGNTPMMYPLKPVFEEILEMAEKNNDRRTMRLCQFILKAIDTRPEDNYVAYRKGLGVVCNKEGGFSEDDFIVEFLGELNEVNIFSIWMLYNAYFPVYPNFLGGSRSICEVIKVYPTWKWFEKQDGIRALQKNNNDPAPEFYNIYLERPKGDADGYDLVVVDAMHKANYASRICHSCRPNCEAKVTAVDGQYQIGIYSVRPISYGEEITFDYNSVTESKEEYEASVCLCGNQVCRGSYLNLTGEGAFQKVLKEHHGLLDRHCLLLEACELNSVSEEDYIELGKAGLGSCLLGGLPDWLIAYTARLVRFINFERTKLPNEILRHNIEEKKRYFAEIHMEVEQSDAEIQAEGVYNQRLQNLALTIDKCMAPHMEDVTLRDLKAKIHAHDPSGYDDTEMRLRKSLLWLRDEVRNLPCTYKSRHDAAADLIHMYAYTKCFFSIREYKTVTSPPVYITPLDLGPKYADKLGSGVHEYCKTYNETYCLGQLMFWHNQNAEPDATLAKASRGCLSLPDVGSFYAKVQKPSRQRVYGPRTVKFMLARMEKQPQRPWPKDRIWSFKSSMKVVGSPMLDAVLHKATIDKEM</sequence>
<dbReference type="Pfam" id="PF00856">
    <property type="entry name" value="SET"/>
    <property type="match status" value="1"/>
</dbReference>
<proteinExistence type="predicted"/>
<reference evidence="3" key="2">
    <citation type="journal article" date="2024" name="Plant">
        <title>Genomic evolution and insights into agronomic trait innovations of Sesamum species.</title>
        <authorList>
            <person name="Miao H."/>
            <person name="Wang L."/>
            <person name="Qu L."/>
            <person name="Liu H."/>
            <person name="Sun Y."/>
            <person name="Le M."/>
            <person name="Wang Q."/>
            <person name="Wei S."/>
            <person name="Zheng Y."/>
            <person name="Lin W."/>
            <person name="Duan Y."/>
            <person name="Cao H."/>
            <person name="Xiong S."/>
            <person name="Wang X."/>
            <person name="Wei L."/>
            <person name="Li C."/>
            <person name="Ma Q."/>
            <person name="Ju M."/>
            <person name="Zhao R."/>
            <person name="Li G."/>
            <person name="Mu C."/>
            <person name="Tian Q."/>
            <person name="Mei H."/>
            <person name="Zhang T."/>
            <person name="Gao T."/>
            <person name="Zhang H."/>
        </authorList>
    </citation>
    <scope>NUCLEOTIDE SEQUENCE</scope>
    <source>
        <strain evidence="3">G02</strain>
    </source>
</reference>
<evidence type="ECO:0000256" key="1">
    <source>
        <dbReference type="SAM" id="MobiDB-lite"/>
    </source>
</evidence>
<evidence type="ECO:0000259" key="2">
    <source>
        <dbReference type="PROSITE" id="PS50280"/>
    </source>
</evidence>
<dbReference type="AlphaFoldDB" id="A0AAW2T527"/>
<protein>
    <submittedName>
        <fullName evidence="3">Histone-lysine N-methyltransferase ATXR3</fullName>
    </submittedName>
</protein>
<dbReference type="InterPro" id="IPR045606">
    <property type="entry name" value="ATXR3_C"/>
</dbReference>
<dbReference type="PROSITE" id="PS50280">
    <property type="entry name" value="SET"/>
    <property type="match status" value="1"/>
</dbReference>
<evidence type="ECO:0000313" key="3">
    <source>
        <dbReference type="EMBL" id="KAL0399925.1"/>
    </source>
</evidence>
<dbReference type="SMART" id="SM00317">
    <property type="entry name" value="SET"/>
    <property type="match status" value="1"/>
</dbReference>
<feature type="non-terminal residue" evidence="3">
    <location>
        <position position="1039"/>
    </location>
</feature>
<dbReference type="EMBL" id="JACGWJ010000009">
    <property type="protein sequence ID" value="KAL0399925.1"/>
    <property type="molecule type" value="Genomic_DNA"/>
</dbReference>
<dbReference type="InterPro" id="IPR001214">
    <property type="entry name" value="SET_dom"/>
</dbReference>
<comment type="caution">
    <text evidence="3">The sequence shown here is derived from an EMBL/GenBank/DDBJ whole genome shotgun (WGS) entry which is preliminary data.</text>
</comment>
<feature type="domain" description="SET" evidence="2">
    <location>
        <begin position="492"/>
        <end position="671"/>
    </location>
</feature>
<name>A0AAW2T527_SESRA</name>
<dbReference type="SUPFAM" id="SSF82199">
    <property type="entry name" value="SET domain"/>
    <property type="match status" value="1"/>
</dbReference>
<gene>
    <name evidence="3" type="ORF">Sradi_2335800</name>
</gene>
<dbReference type="Pfam" id="PF19633">
    <property type="entry name" value="SDG2_C"/>
    <property type="match status" value="1"/>
</dbReference>
<dbReference type="PANTHER" id="PTHR46655">
    <property type="entry name" value="HISTONE-LYSINE N-METHYLTRANSFERASE ATXR3"/>
    <property type="match status" value="1"/>
</dbReference>